<dbReference type="SUPFAM" id="SSF103473">
    <property type="entry name" value="MFS general substrate transporter"/>
    <property type="match status" value="1"/>
</dbReference>
<evidence type="ECO:0000256" key="3">
    <source>
        <dbReference type="ARBA" id="ARBA00022475"/>
    </source>
</evidence>
<evidence type="ECO:0000256" key="4">
    <source>
        <dbReference type="ARBA" id="ARBA00022692"/>
    </source>
</evidence>
<evidence type="ECO:0000259" key="8">
    <source>
        <dbReference type="PROSITE" id="PS50850"/>
    </source>
</evidence>
<sequence length="406" mass="45278">MKTKLLLLSGTGISRLGDFMYIIALTTMVLKNTNSPAAVAGLALVSSLATVCTKFWSGSIVDRLNKRSIMIVTDIIRAIFICCIPFFHSIWPIYLFIFLTRIAASFFDPASLTYRTMLIPCEERAQFNAWNNFFATGAVLVGPALAGSLMFVYSPQIVIYCNSISFLISALLIYFLPNITLQGEPSLKQTNSFLHTLQDDWRQIFLFAKTKIYIILIFSLFQMTLLLSMALDSQEGVFIMKVLHQSETAYSMLVSITGLAYVLGSFLVSLVVNRIPIQYSISIGTILTAVGYIIFAVSHSFLVAASGFIILGIFSSFANTGFLTFYQNNIPLEMMGRIDSAFDSIKNLIQIFFIIIIGVLAEFISIRYTIIGSALLIFFFSCMLGICVMLPSRNKHYVTTESSLHY</sequence>
<keyword evidence="2" id="KW-0813">Transport</keyword>
<dbReference type="RefSeq" id="WP_033674068.1">
    <property type="nucleotide sequence ID" value="NZ_JOTM01000005.1"/>
</dbReference>
<evidence type="ECO:0000313" key="9">
    <source>
        <dbReference type="EMBL" id="KEK24704.1"/>
    </source>
</evidence>
<feature type="transmembrane region" description="Helical" evidence="7">
    <location>
        <begin position="212"/>
        <end position="230"/>
    </location>
</feature>
<keyword evidence="5 7" id="KW-1133">Transmembrane helix</keyword>
<evidence type="ECO:0000256" key="2">
    <source>
        <dbReference type="ARBA" id="ARBA00022448"/>
    </source>
</evidence>
<dbReference type="Gene3D" id="1.20.1250.20">
    <property type="entry name" value="MFS general substrate transporter like domains"/>
    <property type="match status" value="1"/>
</dbReference>
<accession>A0A073KBP1</accession>
<dbReference type="PANTHER" id="PTHR43266">
    <property type="entry name" value="MACROLIDE-EFFLUX PROTEIN"/>
    <property type="match status" value="1"/>
</dbReference>
<feature type="transmembrane region" description="Helical" evidence="7">
    <location>
        <begin position="250"/>
        <end position="272"/>
    </location>
</feature>
<dbReference type="InterPro" id="IPR036259">
    <property type="entry name" value="MFS_trans_sf"/>
</dbReference>
<dbReference type="Pfam" id="PF07690">
    <property type="entry name" value="MFS_1"/>
    <property type="match status" value="1"/>
</dbReference>
<feature type="transmembrane region" description="Helical" evidence="7">
    <location>
        <begin position="12"/>
        <end position="30"/>
    </location>
</feature>
<evidence type="ECO:0000256" key="5">
    <source>
        <dbReference type="ARBA" id="ARBA00022989"/>
    </source>
</evidence>
<feature type="transmembrane region" description="Helical" evidence="7">
    <location>
        <begin position="36"/>
        <end position="56"/>
    </location>
</feature>
<organism evidence="9 10">
    <name type="scientific">Bacillus gaemokensis</name>
    <dbReference type="NCBI Taxonomy" id="574375"/>
    <lineage>
        <taxon>Bacteria</taxon>
        <taxon>Bacillati</taxon>
        <taxon>Bacillota</taxon>
        <taxon>Bacilli</taxon>
        <taxon>Bacillales</taxon>
        <taxon>Bacillaceae</taxon>
        <taxon>Bacillus</taxon>
        <taxon>Bacillus cereus group</taxon>
    </lineage>
</organism>
<keyword evidence="3" id="KW-1003">Cell membrane</keyword>
<evidence type="ECO:0000313" key="10">
    <source>
        <dbReference type="Proteomes" id="UP000027778"/>
    </source>
</evidence>
<dbReference type="PANTHER" id="PTHR43266:SF2">
    <property type="entry name" value="MAJOR FACILITATOR SUPERFAMILY (MFS) PROFILE DOMAIN-CONTAINING PROTEIN"/>
    <property type="match status" value="1"/>
</dbReference>
<proteinExistence type="predicted"/>
<reference evidence="9 10" key="1">
    <citation type="submission" date="2014-06" db="EMBL/GenBank/DDBJ databases">
        <title>Draft genome sequence of Bacillus gaemokensis JCM 15801 (MCCC 1A00707).</title>
        <authorList>
            <person name="Lai Q."/>
            <person name="Liu Y."/>
            <person name="Shao Z."/>
        </authorList>
    </citation>
    <scope>NUCLEOTIDE SEQUENCE [LARGE SCALE GENOMIC DNA]</scope>
    <source>
        <strain evidence="9 10">JCM 15801</strain>
    </source>
</reference>
<feature type="transmembrane region" description="Helical" evidence="7">
    <location>
        <begin position="347"/>
        <end position="364"/>
    </location>
</feature>
<dbReference type="PRINTS" id="PR01988">
    <property type="entry name" value="EXPORTERBACE"/>
</dbReference>
<dbReference type="STRING" id="574375.AZF08_09000"/>
<dbReference type="OrthoDB" id="2156306at2"/>
<feature type="transmembrane region" description="Helical" evidence="7">
    <location>
        <begin position="279"/>
        <end position="297"/>
    </location>
</feature>
<protein>
    <submittedName>
        <fullName evidence="9">Permease</fullName>
    </submittedName>
</protein>
<dbReference type="GO" id="GO:0022857">
    <property type="term" value="F:transmembrane transporter activity"/>
    <property type="evidence" value="ECO:0007669"/>
    <property type="project" value="InterPro"/>
</dbReference>
<name>A0A073KBP1_9BACI</name>
<dbReference type="PROSITE" id="PS50850">
    <property type="entry name" value="MFS"/>
    <property type="match status" value="1"/>
</dbReference>
<feature type="domain" description="Major facilitator superfamily (MFS) profile" evidence="8">
    <location>
        <begin position="1"/>
        <end position="397"/>
    </location>
</feature>
<comment type="caution">
    <text evidence="9">The sequence shown here is derived from an EMBL/GenBank/DDBJ whole genome shotgun (WGS) entry which is preliminary data.</text>
</comment>
<comment type="subcellular location">
    <subcellularLocation>
        <location evidence="1">Cell membrane</location>
        <topology evidence="1">Multi-pass membrane protein</topology>
    </subcellularLocation>
</comment>
<feature type="transmembrane region" description="Helical" evidence="7">
    <location>
        <begin position="303"/>
        <end position="326"/>
    </location>
</feature>
<evidence type="ECO:0000256" key="7">
    <source>
        <dbReference type="SAM" id="Phobius"/>
    </source>
</evidence>
<feature type="transmembrane region" description="Helical" evidence="7">
    <location>
        <begin position="157"/>
        <end position="176"/>
    </location>
</feature>
<dbReference type="Proteomes" id="UP000027778">
    <property type="component" value="Unassembled WGS sequence"/>
</dbReference>
<dbReference type="InterPro" id="IPR022324">
    <property type="entry name" value="Bacilysin_exporter_BacE_put"/>
</dbReference>
<keyword evidence="4 7" id="KW-0812">Transmembrane</keyword>
<feature type="transmembrane region" description="Helical" evidence="7">
    <location>
        <begin position="370"/>
        <end position="390"/>
    </location>
</feature>
<dbReference type="InterPro" id="IPR020846">
    <property type="entry name" value="MFS_dom"/>
</dbReference>
<keyword evidence="10" id="KW-1185">Reference proteome</keyword>
<gene>
    <name evidence="9" type="ORF">BAGA_23865</name>
</gene>
<keyword evidence="6 7" id="KW-0472">Membrane</keyword>
<dbReference type="InterPro" id="IPR011701">
    <property type="entry name" value="MFS"/>
</dbReference>
<evidence type="ECO:0000256" key="1">
    <source>
        <dbReference type="ARBA" id="ARBA00004651"/>
    </source>
</evidence>
<dbReference type="GO" id="GO:0005886">
    <property type="term" value="C:plasma membrane"/>
    <property type="evidence" value="ECO:0007669"/>
    <property type="project" value="UniProtKB-SubCell"/>
</dbReference>
<dbReference type="AlphaFoldDB" id="A0A073KBP1"/>
<dbReference type="CDD" id="cd06173">
    <property type="entry name" value="MFS_MefA_like"/>
    <property type="match status" value="1"/>
</dbReference>
<evidence type="ECO:0000256" key="6">
    <source>
        <dbReference type="ARBA" id="ARBA00023136"/>
    </source>
</evidence>
<dbReference type="EMBL" id="JOTM01000005">
    <property type="protein sequence ID" value="KEK24704.1"/>
    <property type="molecule type" value="Genomic_DNA"/>
</dbReference>
<dbReference type="eggNOG" id="COG2271">
    <property type="taxonomic scope" value="Bacteria"/>
</dbReference>